<organism evidence="10 11">
    <name type="scientific">Mangrovivirga cuniculi</name>
    <dbReference type="NCBI Taxonomy" id="2715131"/>
    <lineage>
        <taxon>Bacteria</taxon>
        <taxon>Pseudomonadati</taxon>
        <taxon>Bacteroidota</taxon>
        <taxon>Cytophagia</taxon>
        <taxon>Cytophagales</taxon>
        <taxon>Mangrovivirgaceae</taxon>
        <taxon>Mangrovivirga</taxon>
    </lineage>
</organism>
<dbReference type="InterPro" id="IPR000515">
    <property type="entry name" value="MetI-like"/>
</dbReference>
<evidence type="ECO:0000256" key="1">
    <source>
        <dbReference type="ARBA" id="ARBA00004429"/>
    </source>
</evidence>
<sequence length="263" mass="29741">MMAEFKNIYKVFIYTVIIFPIIWIFVFSFFTNWTFPSILGTGDFNINIWKRLLDSESLLLSGLLLSLIISLITALLSVSIGFVTSEVIYTSRYKNSLLLAAYLPYVLSPVVLALMLQVFFVKAGLSGSLIGVVIALFMIVYPYSVLFFVGYWNDDLVNMKQLARTLGGSKMSAWFKVIVPVSKPVISLCFFQCFIIAWFEFGLTNLLGVGKVKTLPVQIYMYIQEANPYYAAVASCLMIAPPILLLLLNRQWMSESIKFSPLK</sequence>
<feature type="transmembrane region" description="Helical" evidence="8">
    <location>
        <begin position="229"/>
        <end position="248"/>
    </location>
</feature>
<feature type="transmembrane region" description="Helical" evidence="8">
    <location>
        <begin position="127"/>
        <end position="152"/>
    </location>
</feature>
<feature type="transmembrane region" description="Helical" evidence="8">
    <location>
        <begin position="12"/>
        <end position="35"/>
    </location>
</feature>
<dbReference type="InterPro" id="IPR035906">
    <property type="entry name" value="MetI-like_sf"/>
</dbReference>
<comment type="similarity">
    <text evidence="8">Belongs to the binding-protein-dependent transport system permease family.</text>
</comment>
<keyword evidence="5 8" id="KW-0812">Transmembrane</keyword>
<dbReference type="KEGG" id="fpf:DCC35_17660"/>
<evidence type="ECO:0000259" key="9">
    <source>
        <dbReference type="PROSITE" id="PS50928"/>
    </source>
</evidence>
<evidence type="ECO:0000313" key="11">
    <source>
        <dbReference type="Proteomes" id="UP000298616"/>
    </source>
</evidence>
<dbReference type="PROSITE" id="PS50928">
    <property type="entry name" value="ABC_TM1"/>
    <property type="match status" value="1"/>
</dbReference>
<evidence type="ECO:0000313" key="10">
    <source>
        <dbReference type="EMBL" id="QCK16426.1"/>
    </source>
</evidence>
<keyword evidence="6 8" id="KW-1133">Transmembrane helix</keyword>
<dbReference type="OrthoDB" id="1454623at2"/>
<keyword evidence="7 8" id="KW-0472">Membrane</keyword>
<dbReference type="SUPFAM" id="SSF161098">
    <property type="entry name" value="MetI-like"/>
    <property type="match status" value="1"/>
</dbReference>
<evidence type="ECO:0000256" key="6">
    <source>
        <dbReference type="ARBA" id="ARBA00022989"/>
    </source>
</evidence>
<evidence type="ECO:0000256" key="3">
    <source>
        <dbReference type="ARBA" id="ARBA00022475"/>
    </source>
</evidence>
<dbReference type="PANTHER" id="PTHR43357:SF4">
    <property type="entry name" value="INNER MEMBRANE ABC TRANSPORTER PERMEASE PROTEIN YDCV"/>
    <property type="match status" value="1"/>
</dbReference>
<feature type="transmembrane region" description="Helical" evidence="8">
    <location>
        <begin position="58"/>
        <end position="84"/>
    </location>
</feature>
<keyword evidence="2 8" id="KW-0813">Transport</keyword>
<proteinExistence type="inferred from homology"/>
<dbReference type="Gene3D" id="1.10.3720.10">
    <property type="entry name" value="MetI-like"/>
    <property type="match status" value="1"/>
</dbReference>
<dbReference type="PANTHER" id="PTHR43357">
    <property type="entry name" value="INNER MEMBRANE ABC TRANSPORTER PERMEASE PROTEIN YDCV"/>
    <property type="match status" value="1"/>
</dbReference>
<dbReference type="EMBL" id="CP028923">
    <property type="protein sequence ID" value="QCK16426.1"/>
    <property type="molecule type" value="Genomic_DNA"/>
</dbReference>
<gene>
    <name evidence="10" type="ORF">DCC35_17660</name>
</gene>
<feature type="transmembrane region" description="Helical" evidence="8">
    <location>
        <begin position="96"/>
        <end position="121"/>
    </location>
</feature>
<evidence type="ECO:0000256" key="2">
    <source>
        <dbReference type="ARBA" id="ARBA00022448"/>
    </source>
</evidence>
<evidence type="ECO:0000256" key="4">
    <source>
        <dbReference type="ARBA" id="ARBA00022519"/>
    </source>
</evidence>
<dbReference type="Pfam" id="PF00528">
    <property type="entry name" value="BPD_transp_1"/>
    <property type="match status" value="1"/>
</dbReference>
<name>A0A4D7JW98_9BACT</name>
<evidence type="ECO:0000256" key="5">
    <source>
        <dbReference type="ARBA" id="ARBA00022692"/>
    </source>
</evidence>
<feature type="transmembrane region" description="Helical" evidence="8">
    <location>
        <begin position="173"/>
        <end position="199"/>
    </location>
</feature>
<evidence type="ECO:0000256" key="7">
    <source>
        <dbReference type="ARBA" id="ARBA00023136"/>
    </source>
</evidence>
<feature type="domain" description="ABC transmembrane type-1" evidence="9">
    <location>
        <begin position="63"/>
        <end position="249"/>
    </location>
</feature>
<evidence type="ECO:0000256" key="8">
    <source>
        <dbReference type="RuleBase" id="RU363032"/>
    </source>
</evidence>
<dbReference type="Proteomes" id="UP000298616">
    <property type="component" value="Chromosome"/>
</dbReference>
<dbReference type="AlphaFoldDB" id="A0A4D7JW98"/>
<dbReference type="GO" id="GO:0005886">
    <property type="term" value="C:plasma membrane"/>
    <property type="evidence" value="ECO:0007669"/>
    <property type="project" value="UniProtKB-SubCell"/>
</dbReference>
<keyword evidence="4" id="KW-0997">Cell inner membrane</keyword>
<comment type="subcellular location">
    <subcellularLocation>
        <location evidence="1">Cell inner membrane</location>
        <topology evidence="1">Multi-pass membrane protein</topology>
    </subcellularLocation>
    <subcellularLocation>
        <location evidence="8">Cell membrane</location>
        <topology evidence="8">Multi-pass membrane protein</topology>
    </subcellularLocation>
</comment>
<dbReference type="GO" id="GO:0055085">
    <property type="term" value="P:transmembrane transport"/>
    <property type="evidence" value="ECO:0007669"/>
    <property type="project" value="InterPro"/>
</dbReference>
<protein>
    <submittedName>
        <fullName evidence="10">ABC transporter permease</fullName>
    </submittedName>
</protein>
<accession>A0A4D7JW98</accession>
<dbReference type="CDD" id="cd06261">
    <property type="entry name" value="TM_PBP2"/>
    <property type="match status" value="1"/>
</dbReference>
<keyword evidence="11" id="KW-1185">Reference proteome</keyword>
<keyword evidence="3" id="KW-1003">Cell membrane</keyword>
<reference evidence="10 11" key="1">
    <citation type="submission" date="2018-04" db="EMBL/GenBank/DDBJ databases">
        <title>Complete genome uncultured novel isolate.</title>
        <authorList>
            <person name="Merlino G."/>
        </authorList>
    </citation>
    <scope>NUCLEOTIDE SEQUENCE [LARGE SCALE GENOMIC DNA]</scope>
    <source>
        <strain evidence="11">R1DC9</strain>
    </source>
</reference>